<reference evidence="5" key="2">
    <citation type="submission" date="2020-09" db="EMBL/GenBank/DDBJ databases">
        <authorList>
            <person name="Sun Q."/>
            <person name="Kim S."/>
        </authorList>
    </citation>
    <scope>NUCLEOTIDE SEQUENCE</scope>
    <source>
        <strain evidence="5">KCTC 22169</strain>
    </source>
</reference>
<evidence type="ECO:0000256" key="2">
    <source>
        <dbReference type="ARBA" id="ARBA00022801"/>
    </source>
</evidence>
<dbReference type="AlphaFoldDB" id="A0A918KCB8"/>
<dbReference type="InterPro" id="IPR003703">
    <property type="entry name" value="Acyl_CoA_thio"/>
</dbReference>
<dbReference type="PANTHER" id="PTHR11066:SF34">
    <property type="entry name" value="ACYL-COENZYME A THIOESTERASE 8"/>
    <property type="match status" value="1"/>
</dbReference>
<reference evidence="5" key="1">
    <citation type="journal article" date="2014" name="Int. J. Syst. Evol. Microbiol.">
        <title>Complete genome sequence of Corynebacterium casei LMG S-19264T (=DSM 44701T), isolated from a smear-ripened cheese.</title>
        <authorList>
            <consortium name="US DOE Joint Genome Institute (JGI-PGF)"/>
            <person name="Walter F."/>
            <person name="Albersmeier A."/>
            <person name="Kalinowski J."/>
            <person name="Ruckert C."/>
        </authorList>
    </citation>
    <scope>NUCLEOTIDE SEQUENCE</scope>
    <source>
        <strain evidence="5">KCTC 22169</strain>
    </source>
</reference>
<dbReference type="InterPro" id="IPR049450">
    <property type="entry name" value="ACOT8-like_C"/>
</dbReference>
<dbReference type="EMBL" id="BMXR01000006">
    <property type="protein sequence ID" value="GGX56947.1"/>
    <property type="molecule type" value="Genomic_DNA"/>
</dbReference>
<sequence>MTTIDELLNQAHDCGTDGQMSVPDSWGQGRTLFGGLSAALAYRVLRNRIADDRVLRNLSVSFVGPIATGQPFGFEVEILREGKNVTQALARITQDGQVAQVLLASFGVARDSSTGVVNDQKPPFDWPEKPTFLPFIPKVTPQFFQHVDLALVDGQFPFTGAKTAHHGGYMRFKDTPETLTDAHLIALIDTWPPTLLQQLKQPAPASSLAWNMEFLHPHRPVQPDHWFAYHCDTRQAGEGYGHTEANIWDTHGELVAISRQTVTVFA</sequence>
<dbReference type="InterPro" id="IPR029069">
    <property type="entry name" value="HotDog_dom_sf"/>
</dbReference>
<evidence type="ECO:0000313" key="6">
    <source>
        <dbReference type="Proteomes" id="UP000626148"/>
    </source>
</evidence>
<dbReference type="InterPro" id="IPR049449">
    <property type="entry name" value="TesB_ACOT8-like_N"/>
</dbReference>
<feature type="domain" description="Acyl-CoA thioesterase-like C-terminal" evidence="4">
    <location>
        <begin position="127"/>
        <end position="264"/>
    </location>
</feature>
<dbReference type="Gene3D" id="2.40.160.210">
    <property type="entry name" value="Acyl-CoA thioesterase, double hotdog domain"/>
    <property type="match status" value="1"/>
</dbReference>
<dbReference type="InterPro" id="IPR042171">
    <property type="entry name" value="Acyl-CoA_hotdog"/>
</dbReference>
<dbReference type="Proteomes" id="UP000626148">
    <property type="component" value="Unassembled WGS sequence"/>
</dbReference>
<dbReference type="Pfam" id="PF13622">
    <property type="entry name" value="4HBT_3"/>
    <property type="match status" value="1"/>
</dbReference>
<dbReference type="SUPFAM" id="SSF54637">
    <property type="entry name" value="Thioesterase/thiol ester dehydrase-isomerase"/>
    <property type="match status" value="2"/>
</dbReference>
<evidence type="ECO:0000313" key="5">
    <source>
        <dbReference type="EMBL" id="GGX56947.1"/>
    </source>
</evidence>
<dbReference type="GO" id="GO:0006637">
    <property type="term" value="P:acyl-CoA metabolic process"/>
    <property type="evidence" value="ECO:0007669"/>
    <property type="project" value="InterPro"/>
</dbReference>
<keyword evidence="6" id="KW-1185">Reference proteome</keyword>
<dbReference type="CDD" id="cd03444">
    <property type="entry name" value="Thioesterase_II_repeat1"/>
    <property type="match status" value="1"/>
</dbReference>
<evidence type="ECO:0000256" key="1">
    <source>
        <dbReference type="ARBA" id="ARBA00006538"/>
    </source>
</evidence>
<dbReference type="RefSeq" id="WP_189609204.1">
    <property type="nucleotide sequence ID" value="NZ_BMXR01000006.1"/>
</dbReference>
<name>A0A918KCB8_9GAMM</name>
<dbReference type="PANTHER" id="PTHR11066">
    <property type="entry name" value="ACYL-COA THIOESTERASE"/>
    <property type="match status" value="1"/>
</dbReference>
<evidence type="ECO:0000259" key="4">
    <source>
        <dbReference type="Pfam" id="PF20789"/>
    </source>
</evidence>
<dbReference type="CDD" id="cd03445">
    <property type="entry name" value="Thioesterase_II_repeat2"/>
    <property type="match status" value="1"/>
</dbReference>
<comment type="similarity">
    <text evidence="1">Belongs to the C/M/P thioester hydrolase family.</text>
</comment>
<evidence type="ECO:0000259" key="3">
    <source>
        <dbReference type="Pfam" id="PF13622"/>
    </source>
</evidence>
<keyword evidence="2" id="KW-0378">Hydrolase</keyword>
<dbReference type="GO" id="GO:0047617">
    <property type="term" value="F:fatty acyl-CoA hydrolase activity"/>
    <property type="evidence" value="ECO:0007669"/>
    <property type="project" value="InterPro"/>
</dbReference>
<dbReference type="GO" id="GO:0009062">
    <property type="term" value="P:fatty acid catabolic process"/>
    <property type="evidence" value="ECO:0007669"/>
    <property type="project" value="TreeGrafter"/>
</dbReference>
<comment type="caution">
    <text evidence="5">The sequence shown here is derived from an EMBL/GenBank/DDBJ whole genome shotgun (WGS) entry which is preliminary data.</text>
</comment>
<feature type="domain" description="Acyl-CoA thioesterase-like N-terminal HotDog" evidence="3">
    <location>
        <begin position="23"/>
        <end position="107"/>
    </location>
</feature>
<organism evidence="5 6">
    <name type="scientific">Saccharospirillum salsuginis</name>
    <dbReference type="NCBI Taxonomy" id="418750"/>
    <lineage>
        <taxon>Bacteria</taxon>
        <taxon>Pseudomonadati</taxon>
        <taxon>Pseudomonadota</taxon>
        <taxon>Gammaproteobacteria</taxon>
        <taxon>Oceanospirillales</taxon>
        <taxon>Saccharospirillaceae</taxon>
        <taxon>Saccharospirillum</taxon>
    </lineage>
</organism>
<proteinExistence type="inferred from homology"/>
<gene>
    <name evidence="5" type="ORF">GCM10007392_25530</name>
</gene>
<protein>
    <submittedName>
        <fullName evidence="5">Acyl-CoA thioesterase</fullName>
    </submittedName>
</protein>
<accession>A0A918KCB8</accession>
<dbReference type="Pfam" id="PF20789">
    <property type="entry name" value="4HBT_3C"/>
    <property type="match status" value="1"/>
</dbReference>
<dbReference type="GO" id="GO:0005829">
    <property type="term" value="C:cytosol"/>
    <property type="evidence" value="ECO:0007669"/>
    <property type="project" value="TreeGrafter"/>
</dbReference>